<reference evidence="5" key="1">
    <citation type="submission" date="2012-12" db="EMBL/GenBank/DDBJ databases">
        <authorList>
            <person name="Hellsten U."/>
            <person name="Grimwood J."/>
            <person name="Chapman J.A."/>
            <person name="Shapiro H."/>
            <person name="Aerts A."/>
            <person name="Otillar R.P."/>
            <person name="Terry A.Y."/>
            <person name="Boore J.L."/>
            <person name="Simakov O."/>
            <person name="Marletaz F."/>
            <person name="Cho S.-J."/>
            <person name="Edsinger-Gonzales E."/>
            <person name="Havlak P."/>
            <person name="Kuo D.-H."/>
            <person name="Larsson T."/>
            <person name="Lv J."/>
            <person name="Arendt D."/>
            <person name="Savage R."/>
            <person name="Osoegawa K."/>
            <person name="de Jong P."/>
            <person name="Lindberg D.R."/>
            <person name="Seaver E.C."/>
            <person name="Weisblat D.A."/>
            <person name="Putnam N.H."/>
            <person name="Grigoriev I.V."/>
            <person name="Rokhsar D.S."/>
        </authorList>
    </citation>
    <scope>NUCLEOTIDE SEQUENCE</scope>
</reference>
<dbReference type="Proteomes" id="UP000015101">
    <property type="component" value="Unassembled WGS sequence"/>
</dbReference>
<evidence type="ECO:0000256" key="2">
    <source>
        <dbReference type="ARBA" id="ARBA00022737"/>
    </source>
</evidence>
<dbReference type="Gene3D" id="2.60.40.10">
    <property type="entry name" value="Immunoglobulins"/>
    <property type="match status" value="1"/>
</dbReference>
<dbReference type="Pfam" id="PF13855">
    <property type="entry name" value="LRR_8"/>
    <property type="match status" value="1"/>
</dbReference>
<dbReference type="OrthoDB" id="1394818at2759"/>
<keyword evidence="5" id="KW-1185">Reference proteome</keyword>
<dbReference type="InterPro" id="IPR036179">
    <property type="entry name" value="Ig-like_dom_sf"/>
</dbReference>
<dbReference type="InterPro" id="IPR003591">
    <property type="entry name" value="Leu-rich_rpt_typical-subtyp"/>
</dbReference>
<sequence length="571" mass="65038">MFCFQEVERVCCVSCRVHETEAGMLHLNGNRFQVRTLQRSNFSTFRHLEHLYLGECGIVSIEAGAFSDLTNLRWLDLSYNNIEVIPKRAFDGLHLQHLFLNDNKRLHIHATSFTGLSTLGLYLHNCSIQNVHADAFLPLEKPLRFLWLNDNKITSLPNDLEHTFSSLEHIRLASNPLRCNCNLMWLKMFFDQNVHLFNGATFPTCMFPTALKHTAFDNVLSSKFICTPPTFGNIELVMKDDVSKFKCEARGDPLPVLYWVQPSGQVTKYTHDDQVSRHTHDDQFSNQSKYSESLSANADIPPTEIGQNYSLYQDTFTNEGVLELDWDKLMTVMNSADLKKSTNVLKNPISGVYTCLAVNVAGNSTLSVNIRADYFLLHNFTHRQQVSQETTKLTEIKSNYVKSFMSKNFKLSNLYADNEDFDNFDEDSLYKELNIYQYWNTPSNKTISNNQIVKSSNAHDALLHYPLDDKAIENSESMYTTKDLCIAITATHVTTLLICVIIISKLYKCKIKPGNSMEKPITVGFAGSQQTQIITSDKEIIHNPKAKDTSVVDFFGNNYSSKTGCNLNYFV</sequence>
<protein>
    <recommendedName>
        <fullName evidence="6">Ig-like domain-containing protein</fullName>
    </recommendedName>
</protein>
<evidence type="ECO:0000313" key="5">
    <source>
        <dbReference type="Proteomes" id="UP000015101"/>
    </source>
</evidence>
<dbReference type="CTD" id="20199137"/>
<dbReference type="KEGG" id="hro:HELRODRAFT_161354"/>
<dbReference type="EMBL" id="AMQM01000800">
    <property type="status" value="NOT_ANNOTATED_CDS"/>
    <property type="molecule type" value="Genomic_DNA"/>
</dbReference>
<dbReference type="GeneID" id="20199137"/>
<dbReference type="InterPro" id="IPR032675">
    <property type="entry name" value="LRR_dom_sf"/>
</dbReference>
<dbReference type="EnsemblMetazoa" id="HelroT161354">
    <property type="protein sequence ID" value="HelroP161354"/>
    <property type="gene ID" value="HelroG161354"/>
</dbReference>
<reference evidence="3 5" key="2">
    <citation type="journal article" date="2013" name="Nature">
        <title>Insights into bilaterian evolution from three spiralian genomes.</title>
        <authorList>
            <person name="Simakov O."/>
            <person name="Marletaz F."/>
            <person name="Cho S.J."/>
            <person name="Edsinger-Gonzales E."/>
            <person name="Havlak P."/>
            <person name="Hellsten U."/>
            <person name="Kuo D.H."/>
            <person name="Larsson T."/>
            <person name="Lv J."/>
            <person name="Arendt D."/>
            <person name="Savage R."/>
            <person name="Osoegawa K."/>
            <person name="de Jong P."/>
            <person name="Grimwood J."/>
            <person name="Chapman J.A."/>
            <person name="Shapiro H."/>
            <person name="Aerts A."/>
            <person name="Otillar R.P."/>
            <person name="Terry A.Y."/>
            <person name="Boore J.L."/>
            <person name="Grigoriev I.V."/>
            <person name="Lindberg D.R."/>
            <person name="Seaver E.C."/>
            <person name="Weisblat D.A."/>
            <person name="Putnam N.H."/>
            <person name="Rokhsar D.S."/>
        </authorList>
    </citation>
    <scope>NUCLEOTIDE SEQUENCE</scope>
</reference>
<accession>T1ERD7</accession>
<dbReference type="PANTHER" id="PTHR24366">
    <property type="entry name" value="IG(IMMUNOGLOBULIN) AND LRR(LEUCINE RICH REPEAT) DOMAINS"/>
    <property type="match status" value="1"/>
</dbReference>
<dbReference type="eggNOG" id="KOG0619">
    <property type="taxonomic scope" value="Eukaryota"/>
</dbReference>
<dbReference type="RefSeq" id="XP_009019525.1">
    <property type="nucleotide sequence ID" value="XM_009021277.1"/>
</dbReference>
<dbReference type="SUPFAM" id="SSF48726">
    <property type="entry name" value="Immunoglobulin"/>
    <property type="match status" value="1"/>
</dbReference>
<evidence type="ECO:0000256" key="1">
    <source>
        <dbReference type="ARBA" id="ARBA00022614"/>
    </source>
</evidence>
<evidence type="ECO:0000313" key="3">
    <source>
        <dbReference type="EMBL" id="ESO02117.1"/>
    </source>
</evidence>
<dbReference type="EMBL" id="KB096742">
    <property type="protein sequence ID" value="ESO02117.1"/>
    <property type="molecule type" value="Genomic_DNA"/>
</dbReference>
<evidence type="ECO:0008006" key="6">
    <source>
        <dbReference type="Google" id="ProtNLM"/>
    </source>
</evidence>
<proteinExistence type="predicted"/>
<gene>
    <name evidence="4" type="primary">20199137</name>
    <name evidence="3" type="ORF">HELRODRAFT_161354</name>
</gene>
<dbReference type="InterPro" id="IPR001611">
    <property type="entry name" value="Leu-rich_rpt"/>
</dbReference>
<dbReference type="InParanoid" id="T1ERD7"/>
<dbReference type="HOGENOM" id="CLU_477591_0_0_1"/>
<dbReference type="InterPro" id="IPR013783">
    <property type="entry name" value="Ig-like_fold"/>
</dbReference>
<dbReference type="PANTHER" id="PTHR24366:SF96">
    <property type="entry name" value="LEUCINE RICH REPEAT CONTAINING 53"/>
    <property type="match status" value="1"/>
</dbReference>
<name>T1ERD7_HELRO</name>
<dbReference type="SUPFAM" id="SSF52058">
    <property type="entry name" value="L domain-like"/>
    <property type="match status" value="1"/>
</dbReference>
<keyword evidence="1" id="KW-0433">Leucine-rich repeat</keyword>
<dbReference type="PROSITE" id="PS51450">
    <property type="entry name" value="LRR"/>
    <property type="match status" value="2"/>
</dbReference>
<dbReference type="Gene3D" id="3.80.10.10">
    <property type="entry name" value="Ribonuclease Inhibitor"/>
    <property type="match status" value="2"/>
</dbReference>
<organism evidence="4 5">
    <name type="scientific">Helobdella robusta</name>
    <name type="common">Californian leech</name>
    <dbReference type="NCBI Taxonomy" id="6412"/>
    <lineage>
        <taxon>Eukaryota</taxon>
        <taxon>Metazoa</taxon>
        <taxon>Spiralia</taxon>
        <taxon>Lophotrochozoa</taxon>
        <taxon>Annelida</taxon>
        <taxon>Clitellata</taxon>
        <taxon>Hirudinea</taxon>
        <taxon>Rhynchobdellida</taxon>
        <taxon>Glossiphoniidae</taxon>
        <taxon>Helobdella</taxon>
    </lineage>
</organism>
<keyword evidence="2" id="KW-0677">Repeat</keyword>
<dbReference type="SMART" id="SM00369">
    <property type="entry name" value="LRR_TYP"/>
    <property type="match status" value="3"/>
</dbReference>
<reference evidence="4" key="3">
    <citation type="submission" date="2015-06" db="UniProtKB">
        <authorList>
            <consortium name="EnsemblMetazoa"/>
        </authorList>
    </citation>
    <scope>IDENTIFICATION</scope>
</reference>
<dbReference type="AlphaFoldDB" id="T1ERD7"/>
<evidence type="ECO:0000313" key="4">
    <source>
        <dbReference type="EnsemblMetazoa" id="HelroP161354"/>
    </source>
</evidence>